<organism evidence="4 5">
    <name type="scientific">Tropilaelaps mercedesae</name>
    <dbReference type="NCBI Taxonomy" id="418985"/>
    <lineage>
        <taxon>Eukaryota</taxon>
        <taxon>Metazoa</taxon>
        <taxon>Ecdysozoa</taxon>
        <taxon>Arthropoda</taxon>
        <taxon>Chelicerata</taxon>
        <taxon>Arachnida</taxon>
        <taxon>Acari</taxon>
        <taxon>Parasitiformes</taxon>
        <taxon>Mesostigmata</taxon>
        <taxon>Gamasina</taxon>
        <taxon>Dermanyssoidea</taxon>
        <taxon>Laelapidae</taxon>
        <taxon>Tropilaelaps</taxon>
    </lineage>
</organism>
<dbReference type="InterPro" id="IPR016024">
    <property type="entry name" value="ARM-type_fold"/>
</dbReference>
<dbReference type="Pfam" id="PF06012">
    <property type="entry name" value="DUF908"/>
    <property type="match status" value="1"/>
</dbReference>
<dbReference type="PROSITE" id="PS50030">
    <property type="entry name" value="UBA"/>
    <property type="match status" value="1"/>
</dbReference>
<dbReference type="STRING" id="418985.A0A1V9Y2I4"/>
<dbReference type="SUPFAM" id="SSF46934">
    <property type="entry name" value="UBA-like"/>
    <property type="match status" value="1"/>
</dbReference>
<dbReference type="EMBL" id="MNPL01000514">
    <property type="protein sequence ID" value="OQR79954.1"/>
    <property type="molecule type" value="Genomic_DNA"/>
</dbReference>
<dbReference type="InterPro" id="IPR050409">
    <property type="entry name" value="E3_ubiq-protein_ligase"/>
</dbReference>
<dbReference type="Proteomes" id="UP000192247">
    <property type="component" value="Unassembled WGS sequence"/>
</dbReference>
<dbReference type="GO" id="GO:0061630">
    <property type="term" value="F:ubiquitin protein ligase activity"/>
    <property type="evidence" value="ECO:0007669"/>
    <property type="project" value="TreeGrafter"/>
</dbReference>
<gene>
    <name evidence="4" type="ORF">BIW11_00079</name>
</gene>
<dbReference type="PANTHER" id="PTHR11254">
    <property type="entry name" value="HECT DOMAIN UBIQUITIN-PROTEIN LIGASE"/>
    <property type="match status" value="1"/>
</dbReference>
<dbReference type="GO" id="GO:0000209">
    <property type="term" value="P:protein polyubiquitination"/>
    <property type="evidence" value="ECO:0007669"/>
    <property type="project" value="TreeGrafter"/>
</dbReference>
<dbReference type="InParanoid" id="A0A1V9Y2I4"/>
<dbReference type="Pfam" id="PF00627">
    <property type="entry name" value="UBA"/>
    <property type="match status" value="1"/>
</dbReference>
<feature type="region of interest" description="Disordered" evidence="2">
    <location>
        <begin position="698"/>
        <end position="721"/>
    </location>
</feature>
<keyword evidence="5" id="KW-1185">Reference proteome</keyword>
<dbReference type="OrthoDB" id="6514083at2759"/>
<evidence type="ECO:0000256" key="2">
    <source>
        <dbReference type="SAM" id="MobiDB-lite"/>
    </source>
</evidence>
<feature type="region of interest" description="Disordered" evidence="2">
    <location>
        <begin position="1640"/>
        <end position="1670"/>
    </location>
</feature>
<feature type="compositionally biased region" description="Low complexity" evidence="2">
    <location>
        <begin position="1015"/>
        <end position="1045"/>
    </location>
</feature>
<feature type="compositionally biased region" description="Gly residues" evidence="2">
    <location>
        <begin position="951"/>
        <end position="971"/>
    </location>
</feature>
<feature type="compositionally biased region" description="Low complexity" evidence="2">
    <location>
        <begin position="1347"/>
        <end position="1359"/>
    </location>
</feature>
<dbReference type="GO" id="GO:0005737">
    <property type="term" value="C:cytoplasm"/>
    <property type="evidence" value="ECO:0007669"/>
    <property type="project" value="TreeGrafter"/>
</dbReference>
<feature type="region of interest" description="Disordered" evidence="2">
    <location>
        <begin position="950"/>
        <end position="1045"/>
    </location>
</feature>
<dbReference type="Gene3D" id="1.10.8.10">
    <property type="entry name" value="DNA helicase RuvA subunit, C-terminal domain"/>
    <property type="match status" value="1"/>
</dbReference>
<feature type="region of interest" description="Disordered" evidence="2">
    <location>
        <begin position="234"/>
        <end position="259"/>
    </location>
</feature>
<accession>A0A1V9Y2I4</accession>
<dbReference type="InterPro" id="IPR010314">
    <property type="entry name" value="E3_Ub_ligase_DUF913"/>
</dbReference>
<feature type="compositionally biased region" description="Low complexity" evidence="2">
    <location>
        <begin position="712"/>
        <end position="721"/>
    </location>
</feature>
<evidence type="ECO:0000313" key="5">
    <source>
        <dbReference type="Proteomes" id="UP000192247"/>
    </source>
</evidence>
<evidence type="ECO:0000313" key="4">
    <source>
        <dbReference type="EMBL" id="OQR79954.1"/>
    </source>
</evidence>
<feature type="domain" description="UBA" evidence="3">
    <location>
        <begin position="1738"/>
        <end position="1777"/>
    </location>
</feature>
<feature type="compositionally biased region" description="Low complexity" evidence="2">
    <location>
        <begin position="250"/>
        <end position="259"/>
    </location>
</feature>
<evidence type="ECO:0000259" key="3">
    <source>
        <dbReference type="PROSITE" id="PS50030"/>
    </source>
</evidence>
<name>A0A1V9Y2I4_9ACAR</name>
<comment type="caution">
    <text evidence="4">The sequence shown here is derived from an EMBL/GenBank/DDBJ whole genome shotgun (WGS) entry which is preliminary data.</text>
</comment>
<dbReference type="PANTHER" id="PTHR11254:SF67">
    <property type="entry name" value="E3 UBIQUITIN-PROTEIN LIGASE HUWE1"/>
    <property type="match status" value="1"/>
</dbReference>
<feature type="region of interest" description="Disordered" evidence="2">
    <location>
        <begin position="1777"/>
        <end position="1837"/>
    </location>
</feature>
<dbReference type="SMART" id="SM00165">
    <property type="entry name" value="UBA"/>
    <property type="match status" value="1"/>
</dbReference>
<keyword evidence="1" id="KW-0808">Transferase</keyword>
<feature type="compositionally biased region" description="Acidic residues" evidence="2">
    <location>
        <begin position="997"/>
        <end position="1011"/>
    </location>
</feature>
<dbReference type="GO" id="GO:0006511">
    <property type="term" value="P:ubiquitin-dependent protein catabolic process"/>
    <property type="evidence" value="ECO:0007669"/>
    <property type="project" value="TreeGrafter"/>
</dbReference>
<evidence type="ECO:0000256" key="1">
    <source>
        <dbReference type="ARBA" id="ARBA00022679"/>
    </source>
</evidence>
<protein>
    <submittedName>
        <fullName evidence="4">E3 ubiquitin-protein ligase HUWE1-like</fullName>
    </submittedName>
</protein>
<dbReference type="Pfam" id="PF06025">
    <property type="entry name" value="DUF913"/>
    <property type="match status" value="1"/>
</dbReference>
<dbReference type="InterPro" id="IPR009060">
    <property type="entry name" value="UBA-like_sf"/>
</dbReference>
<dbReference type="SUPFAM" id="SSF48371">
    <property type="entry name" value="ARM repeat"/>
    <property type="match status" value="1"/>
</dbReference>
<reference evidence="4 5" key="1">
    <citation type="journal article" date="2017" name="Gigascience">
        <title>Draft genome of the honey bee ectoparasitic mite, Tropilaelaps mercedesae, is shaped by the parasitic life history.</title>
        <authorList>
            <person name="Dong X."/>
            <person name="Armstrong S.D."/>
            <person name="Xia D."/>
            <person name="Makepeace B.L."/>
            <person name="Darby A.C."/>
            <person name="Kadowaki T."/>
        </authorList>
    </citation>
    <scope>NUCLEOTIDE SEQUENCE [LARGE SCALE GENOMIC DNA]</scope>
    <source>
        <strain evidence="4">Wuxi-XJTLU</strain>
    </source>
</reference>
<feature type="region of interest" description="Disordered" evidence="2">
    <location>
        <begin position="1320"/>
        <end position="1361"/>
    </location>
</feature>
<proteinExistence type="predicted"/>
<feature type="compositionally biased region" description="Polar residues" evidence="2">
    <location>
        <begin position="1642"/>
        <end position="1670"/>
    </location>
</feature>
<dbReference type="InterPro" id="IPR010309">
    <property type="entry name" value="E3_Ub_ligase_DUF908"/>
</dbReference>
<sequence>MKIERGKLKKGASEVPSDCAVLIERLKSCSEDELLRELSSLRVWNWGKCELLHWIDVLDRFDGYLAEACGASYAQTGAAQNTGFSVSAGVPTDGGQISEWVLPCDAPENEGRRRLLIAILQFTALLIEHSFSRHLYNSMEHLTRLLASSDMRTVLAVLNLLYVFSKRSNFITRLCAQRRQLLLDRLTYLAENWGGRENGFGLADCCRPRTVDQYPTSATTLHFEYHPVVASANGRASSEQQHQKSIKETNGLSNSSGSSGVIHVERVDTLAASAGRIMADLMEQHPGVPEGKRMLLFTHLRLAHAFASYPCRLQCVQARLQALSILVYCSAIQENVNALLYNGLIDELVDVLELQLAQGSIQNHQHPATTTGQHIHITGHQTQEVASNISGSNSSCFEEGNWCGSDPMDEGTTEGIGWVATGESEMESLIEIKAAALRTLTAIIHLDGNPKLAAIIATTGATSYHGFLPTLVRACIDRLTATSSISSISVAGIAAGTGNTAALCPSGISALPMSGGSGLLDSSGSLSRDSILNGGGGMPNLAFATALFSFLYHLASYESGCEALVSCGMVQSLLAVIEWPGCEPEHVTFVTRAVRVIDLITGLDMAAFQTNGGLQTFIRRLEQEVDICRLDQPFVIPMGSDMDETSTGQQVLATSSSETGATLRLGVTSSPSAAADSIVANLDETSDGTAEAALSLAGSNNGTSFRTPQQPSTSSATSTAASSANSGGVLGSAYNAGCCQAQCFPQRAALLKSMLNFLKKVISDQSAASESNRHLMDGSLPRSLQHIISNCEYYGASLFLLATDVVTVYVFQEPSLLSPLQDKGLTDVVLHALLTKEVPATREVLASLPNVFTALCLNTRGLEAFVQCQPFERILKVLISPDYLPAMRRRRSSEPLGDTAANLGNSMDELMRHQPSLRAPAMSAIVGLLRELCSMGSNPALVCLRTHGKPTGSGGNSSVGEGVDQGAGGRSGGDDEANGASEAIEGEGEGQVIEVSSESDNDDDDGEEERESPESRGTSVGQSAGASTSSVTAGGSTAGASSGRISGAPAAGCTGRAGSATAVNSDNATTVRTTVPLVDYILNVTKFVDAILSNNSTDDHCKEFIRQRAHVPLLRILALPNLPLDFPISPACIGVASVCKSILNLAHEPVLLWEGLDQLNEVVQRLEPLYNPASLGSRGSGAGNCSASSRPAGSILLQELVDARGAELGPQTAPLIHAMAETHAYVVTFVHVCRTGQSDIRRLSVNHWGSELGLRVISTLAQLYLALVWESTLLLSLRSDTSTSNASTSSISGCSGSASVARQQLARLAGIMAASSNNAAGASGLSDATEDASSPMDVDQTDPKPGPSTSPQTSSSGSSCNAKMAAAVKQIQPLLTGASRLGRALAELFGLLVKLCVGSPVRQRRNQQLAAQPAPPSPAAKAIAMALTRLLAQGLSWTPPKDSQSLISDPGSTKSCFTLYICSAGFTSPMLFDERKMPYHLMLHKFVASGGLDAVFQAFEWAMNYWPGGQDGSVDICGSTAVEDSAKNGVSEFADVAGEFLDAWLLLLEKLANPRAVLDSPHVLPSVAQVAGVHQQDAALEPHFNALQYLMHVHRRTFVACTRLWGRRPPRAYGDRMTESLLAILCHLLKGEAIINERLEQKQQQPTKGSTSLLTGAQGHQSTGSGQVSNAQAAMAGDMIPLGGAESQAGAPEALQGGLFGAGSAGGAGGVAGGPFASFGIRPSEMVNSGNTSGLAAAASAMDVQQLVDMGFDRARATAALAQARSLEQAAELLLSDPDAHQPPPTGHFHVAHPSVQSSSSSGVHTVGEESSNGQQGSEVARAGRNSAGDSIGGLGVDSSLGSSRRLLSECSAGNRGEEALAGASIVRLENEKPIDKAAMDSFTQERLLPGVLSLLGALPDSVYRICDLLAVVVARNGPEWRDFALQRLLGEVKARATHLLTTSSTASENSTPGDPDIADSVSDASQRLAVIVHLVTLLFDEMRFVMSFLNHSNMMRYPRKNDNNEKVVF</sequence>
<feature type="compositionally biased region" description="Low complexity" evidence="2">
    <location>
        <begin position="1795"/>
        <end position="1812"/>
    </location>
</feature>
<dbReference type="InterPro" id="IPR015940">
    <property type="entry name" value="UBA"/>
</dbReference>
<dbReference type="GO" id="GO:0005634">
    <property type="term" value="C:nucleus"/>
    <property type="evidence" value="ECO:0007669"/>
    <property type="project" value="TreeGrafter"/>
</dbReference>
<feature type="compositionally biased region" description="Polar residues" evidence="2">
    <location>
        <begin position="698"/>
        <end position="711"/>
    </location>
</feature>